<gene>
    <name evidence="1" type="ORF">MNODULE_05330</name>
</gene>
<dbReference type="AlphaFoldDB" id="A0A7X6IAA3"/>
<evidence type="ECO:0000313" key="2">
    <source>
        <dbReference type="Proteomes" id="UP000534783"/>
    </source>
</evidence>
<accession>A0A7X6IAA3</accession>
<name>A0A7X6IAA3_9BACT</name>
<dbReference type="EMBL" id="VTOW01000001">
    <property type="protein sequence ID" value="NKE70164.1"/>
    <property type="molecule type" value="Genomic_DNA"/>
</dbReference>
<dbReference type="RefSeq" id="WP_168058427.1">
    <property type="nucleotide sequence ID" value="NZ_VTOW01000001.1"/>
</dbReference>
<comment type="caution">
    <text evidence="1">The sequence shown here is derived from an EMBL/GenBank/DDBJ whole genome shotgun (WGS) entry which is preliminary data.</text>
</comment>
<protein>
    <recommendedName>
        <fullName evidence="3">Conjugal transfer protein TraN</fullName>
    </recommendedName>
</protein>
<dbReference type="Proteomes" id="UP000534783">
    <property type="component" value="Unassembled WGS sequence"/>
</dbReference>
<organism evidence="1 2">
    <name type="scientific">Candidatus Manganitrophus noduliformans</name>
    <dbReference type="NCBI Taxonomy" id="2606439"/>
    <lineage>
        <taxon>Bacteria</taxon>
        <taxon>Pseudomonadati</taxon>
        <taxon>Nitrospirota</taxon>
        <taxon>Nitrospiria</taxon>
        <taxon>Candidatus Troglogloeales</taxon>
        <taxon>Candidatus Manganitrophaceae</taxon>
        <taxon>Candidatus Manganitrophus</taxon>
    </lineage>
</organism>
<evidence type="ECO:0000313" key="1">
    <source>
        <dbReference type="EMBL" id="NKE70164.1"/>
    </source>
</evidence>
<reference evidence="1 2" key="1">
    <citation type="journal article" date="2020" name="Nature">
        <title>Bacterial chemolithoautotrophy via manganese oxidation.</title>
        <authorList>
            <person name="Yu H."/>
            <person name="Leadbetter J.R."/>
        </authorList>
    </citation>
    <scope>NUCLEOTIDE SEQUENCE [LARGE SCALE GENOMIC DNA]</scope>
    <source>
        <strain evidence="1 2">Mn-1</strain>
    </source>
</reference>
<keyword evidence="2" id="KW-1185">Reference proteome</keyword>
<proteinExistence type="predicted"/>
<sequence length="617" mass="66220">MKRRLARWCENIGADGVALAATLLLLCGGPALSQTDPKQAARDSANAALSKFGSPEGIRQNASNPLTSQGVPMTTIDNNTSFNAQLTCPSSSDFLNVLISPTITGDLSPVLIGQDTDLDGTIDSTYQPPFPISGVCANGVVSCTPGQWADCRYYRWTADAGGRADLREVSQLNLGGCYCINNSCDNNLAMTHLPSVLKDIGGGVVGAIQANNPKMTVTDVKIDGTTLTYFGQNAGQCASTGSSQEQYFNNPGGISTEVQSQIAIQSVDPMSHYSLMTTTPPALQQSASSRQCVIQRSAAVTSQQTFCQNPAPAGALASREETIYLKVYAGSNRSINDCRCSNVTGYCAPPAATVYASVPAGAIYLGTSAENFRDRSRRRGEDRCTYDAYDYYSLCTRTSDIFSESVTDSCSSLEADPNCRLQAENVDAVGTYGAFNPTGLTPLPSCTTLIGLVSNYDICRDWWKKQRTYLCQTNQVFDFTDAKKRAGAVIGSVADNTASVYYRDLRKDQNGNWISEDETVGLPGRESYLDCEMACKTRKPTTDTEASVAGNTAQFRNTTASYDFFYKKCVDSACPRSAGEEVVKSCQCMSDFAEAASLMEVLKNAGKDMICSNGVKQ</sequence>
<evidence type="ECO:0008006" key="3">
    <source>
        <dbReference type="Google" id="ProtNLM"/>
    </source>
</evidence>